<evidence type="ECO:0000313" key="3">
    <source>
        <dbReference type="EMBL" id="MFC4158460.1"/>
    </source>
</evidence>
<dbReference type="RefSeq" id="WP_378161152.1">
    <property type="nucleotide sequence ID" value="NZ_JBHSBU010000001.1"/>
</dbReference>
<accession>A0ABV8MMD6</accession>
<dbReference type="SUPFAM" id="SSF57987">
    <property type="entry name" value="Inovirus (filamentous phage) major coat protein"/>
    <property type="match status" value="1"/>
</dbReference>
<feature type="signal peptide" evidence="2">
    <location>
        <begin position="1"/>
        <end position="23"/>
    </location>
</feature>
<organism evidence="3 4">
    <name type="scientific">Chitinimonas lacunae</name>
    <dbReference type="NCBI Taxonomy" id="1963018"/>
    <lineage>
        <taxon>Bacteria</taxon>
        <taxon>Pseudomonadati</taxon>
        <taxon>Pseudomonadota</taxon>
        <taxon>Betaproteobacteria</taxon>
        <taxon>Neisseriales</taxon>
        <taxon>Chitinibacteraceae</taxon>
        <taxon>Chitinimonas</taxon>
    </lineage>
</organism>
<evidence type="ECO:0000256" key="1">
    <source>
        <dbReference type="SAM" id="Phobius"/>
    </source>
</evidence>
<dbReference type="Proteomes" id="UP001595791">
    <property type="component" value="Unassembled WGS sequence"/>
</dbReference>
<gene>
    <name evidence="3" type="ORF">ACFOW7_03700</name>
</gene>
<keyword evidence="1" id="KW-0472">Membrane</keyword>
<sequence length="67" mass="6832">MKKQFAKVVAIVSTTALPAAAMAADAMDMTAITDQVKAAGVAVGTVGAAVLLVMVGMKVWKWVRGAL</sequence>
<proteinExistence type="predicted"/>
<comment type="caution">
    <text evidence="3">The sequence shown here is derived from an EMBL/GenBank/DDBJ whole genome shotgun (WGS) entry which is preliminary data.</text>
</comment>
<dbReference type="Pfam" id="PF05356">
    <property type="entry name" value="Phage_Coat_B"/>
    <property type="match status" value="1"/>
</dbReference>
<name>A0ABV8MMD6_9NEIS</name>
<feature type="chain" id="PRO_5046320432" evidence="2">
    <location>
        <begin position="24"/>
        <end position="67"/>
    </location>
</feature>
<dbReference type="EMBL" id="JBHSBU010000001">
    <property type="protein sequence ID" value="MFC4158460.1"/>
    <property type="molecule type" value="Genomic_DNA"/>
</dbReference>
<keyword evidence="1" id="KW-0812">Transmembrane</keyword>
<keyword evidence="4" id="KW-1185">Reference proteome</keyword>
<feature type="transmembrane region" description="Helical" evidence="1">
    <location>
        <begin position="39"/>
        <end position="60"/>
    </location>
</feature>
<protein>
    <submittedName>
        <fullName evidence="3">Major capsid protein</fullName>
    </submittedName>
</protein>
<keyword evidence="1" id="KW-1133">Transmembrane helix</keyword>
<keyword evidence="2" id="KW-0732">Signal</keyword>
<dbReference type="InterPro" id="IPR008020">
    <property type="entry name" value="G8P"/>
</dbReference>
<evidence type="ECO:0000313" key="4">
    <source>
        <dbReference type="Proteomes" id="UP001595791"/>
    </source>
</evidence>
<reference evidence="4" key="1">
    <citation type="journal article" date="2019" name="Int. J. Syst. Evol. Microbiol.">
        <title>The Global Catalogue of Microorganisms (GCM) 10K type strain sequencing project: providing services to taxonomists for standard genome sequencing and annotation.</title>
        <authorList>
            <consortium name="The Broad Institute Genomics Platform"/>
            <consortium name="The Broad Institute Genome Sequencing Center for Infectious Disease"/>
            <person name="Wu L."/>
            <person name="Ma J."/>
        </authorList>
    </citation>
    <scope>NUCLEOTIDE SEQUENCE [LARGE SCALE GENOMIC DNA]</scope>
    <source>
        <strain evidence="4">LMG 29894</strain>
    </source>
</reference>
<evidence type="ECO:0000256" key="2">
    <source>
        <dbReference type="SAM" id="SignalP"/>
    </source>
</evidence>